<keyword evidence="5 13" id="KW-0067">ATP-binding</keyword>
<feature type="transmembrane region" description="Helical" evidence="10">
    <location>
        <begin position="62"/>
        <end position="84"/>
    </location>
</feature>
<comment type="similarity">
    <text evidence="2">Belongs to the ABC transporter superfamily.</text>
</comment>
<keyword evidence="4" id="KW-0547">Nucleotide-binding</keyword>
<evidence type="ECO:0000256" key="8">
    <source>
        <dbReference type="ARBA" id="ARBA00024725"/>
    </source>
</evidence>
<dbReference type="GO" id="GO:0005524">
    <property type="term" value="F:ATP binding"/>
    <property type="evidence" value="ECO:0007669"/>
    <property type="project" value="UniProtKB-KW"/>
</dbReference>
<dbReference type="SMART" id="SM00382">
    <property type="entry name" value="AAA"/>
    <property type="match status" value="1"/>
</dbReference>
<feature type="transmembrane region" description="Helical" evidence="10">
    <location>
        <begin position="152"/>
        <end position="182"/>
    </location>
</feature>
<dbReference type="PROSITE" id="PS50929">
    <property type="entry name" value="ABC_TM1F"/>
    <property type="match status" value="1"/>
</dbReference>
<feature type="domain" description="ABC transporter" evidence="11">
    <location>
        <begin position="339"/>
        <end position="575"/>
    </location>
</feature>
<feature type="transmembrane region" description="Helical" evidence="10">
    <location>
        <begin position="29"/>
        <end position="50"/>
    </location>
</feature>
<dbReference type="InterPro" id="IPR011527">
    <property type="entry name" value="ABC1_TM_dom"/>
</dbReference>
<dbReference type="Pfam" id="PF00664">
    <property type="entry name" value="ABC_membrane"/>
    <property type="match status" value="1"/>
</dbReference>
<evidence type="ECO:0000256" key="6">
    <source>
        <dbReference type="ARBA" id="ARBA00022989"/>
    </source>
</evidence>
<dbReference type="InterPro" id="IPR017871">
    <property type="entry name" value="ABC_transporter-like_CS"/>
</dbReference>
<comment type="subcellular location">
    <subcellularLocation>
        <location evidence="1">Cell membrane</location>
        <topology evidence="1">Multi-pass membrane protein</topology>
    </subcellularLocation>
</comment>
<feature type="compositionally biased region" description="Basic residues" evidence="9">
    <location>
        <begin position="767"/>
        <end position="781"/>
    </location>
</feature>
<dbReference type="GO" id="GO:0030253">
    <property type="term" value="P:protein secretion by the type I secretion system"/>
    <property type="evidence" value="ECO:0007669"/>
    <property type="project" value="InterPro"/>
</dbReference>
<dbReference type="GO" id="GO:0016887">
    <property type="term" value="F:ATP hydrolysis activity"/>
    <property type="evidence" value="ECO:0007669"/>
    <property type="project" value="InterPro"/>
</dbReference>
<feature type="compositionally biased region" description="Polar residues" evidence="9">
    <location>
        <begin position="740"/>
        <end position="760"/>
    </location>
</feature>
<evidence type="ECO:0000256" key="2">
    <source>
        <dbReference type="ARBA" id="ARBA00005417"/>
    </source>
</evidence>
<dbReference type="InterPro" id="IPR039421">
    <property type="entry name" value="Type_1_exporter"/>
</dbReference>
<dbReference type="Pfam" id="PF00005">
    <property type="entry name" value="ABC_tran"/>
    <property type="match status" value="1"/>
</dbReference>
<dbReference type="PROSITE" id="PS50893">
    <property type="entry name" value="ABC_TRANSPORTER_2"/>
    <property type="match status" value="1"/>
</dbReference>
<feature type="compositionally biased region" description="Basic and acidic residues" evidence="9">
    <location>
        <begin position="722"/>
        <end position="734"/>
    </location>
</feature>
<dbReference type="PANTHER" id="PTHR43394:SF1">
    <property type="entry name" value="ATP-BINDING CASSETTE SUB-FAMILY B MEMBER 10, MITOCHONDRIAL"/>
    <property type="match status" value="1"/>
</dbReference>
<feature type="transmembrane region" description="Helical" evidence="10">
    <location>
        <begin position="255"/>
        <end position="273"/>
    </location>
</feature>
<protein>
    <submittedName>
        <fullName evidence="13">Vitamin B12 import ATP-binding protein BtuD</fullName>
    </submittedName>
</protein>
<evidence type="ECO:0000256" key="1">
    <source>
        <dbReference type="ARBA" id="ARBA00004651"/>
    </source>
</evidence>
<dbReference type="InterPro" id="IPR010128">
    <property type="entry name" value="ATPase_T1SS_PrtD-like"/>
</dbReference>
<dbReference type="SUPFAM" id="SSF52540">
    <property type="entry name" value="P-loop containing nucleoside triphosphate hydrolases"/>
    <property type="match status" value="1"/>
</dbReference>
<dbReference type="PANTHER" id="PTHR43394">
    <property type="entry name" value="ATP-DEPENDENT PERMEASE MDL1, MITOCHONDRIAL"/>
    <property type="match status" value="1"/>
</dbReference>
<feature type="compositionally biased region" description="Polar residues" evidence="9">
    <location>
        <begin position="799"/>
        <end position="812"/>
    </location>
</feature>
<dbReference type="Gene3D" id="1.20.1560.10">
    <property type="entry name" value="ABC transporter type 1, transmembrane domain"/>
    <property type="match status" value="1"/>
</dbReference>
<dbReference type="GO" id="GO:0015421">
    <property type="term" value="F:ABC-type oligopeptide transporter activity"/>
    <property type="evidence" value="ECO:0007669"/>
    <property type="project" value="TreeGrafter"/>
</dbReference>
<comment type="function">
    <text evidence="8">Part of an ABC transporter complex. Transmembrane domains (TMD) form a pore in the inner membrane and the ATP-binding domain (NBD) is responsible for energy generation.</text>
</comment>
<evidence type="ECO:0000256" key="9">
    <source>
        <dbReference type="SAM" id="MobiDB-lite"/>
    </source>
</evidence>
<keyword evidence="6 10" id="KW-1133">Transmembrane helix</keyword>
<feature type="domain" description="ABC transmembrane type-1" evidence="12">
    <location>
        <begin position="31"/>
        <end position="308"/>
    </location>
</feature>
<dbReference type="InterPro" id="IPR036640">
    <property type="entry name" value="ABC1_TM_sf"/>
</dbReference>
<dbReference type="NCBIfam" id="TIGR01842">
    <property type="entry name" value="type_I_sec_PrtD"/>
    <property type="match status" value="1"/>
</dbReference>
<dbReference type="InterPro" id="IPR003593">
    <property type="entry name" value="AAA+_ATPase"/>
</dbReference>
<feature type="compositionally biased region" description="Polar residues" evidence="9">
    <location>
        <begin position="657"/>
        <end position="667"/>
    </location>
</feature>
<sequence>MEGVKFGFAAMKELKKSILYQTLEKCKSVFWFVFWFSSAINILALFLPLYTSQVLDRVLSSGSTSTLMMLSIVTVAALVCSSLLDVCRSLTMAKVADWIDREATPDLIIKAISLTSVKGSSASGEAVRDLGIVKGFLTGMGIFSLFDMPWAIVYLVAIFMIHPVTGMIAVVGIILLVCMAIWNELATKKIMQESSEENVRNIGYIDVASRNAEVVEAMGMIGHIVTEWSSRNDQNRELQIRAQSRSNAIMGVTKFSRSVLQIAVIGVGAWLAIHGHKTAGGIIAASILMGRALAPFEASINTWKMLLSARISYRRLQMLLLSAPRREQSMALPVPKGEVSMDRVFFTPYGGSKPTIKGVTFNVKPGTSVGIIGASASGKSTLVKLIVGVWKPISGVARLDGADVYTWAREDFGNHVGYLPQDVELFNASVKTNIARMVPNPDPEKVIKAAMIAGIHEMILQFPNGYDTIIGSGGIVLSGGQKQMIGLARAFYGDVRLLVLDEPNANLDGKAEAWLMKALVYAKQQGITTFVVTHKMQILSVVDQVIVMDDGMLSSIGDRDEILSRCTSKPPTPPQVTDATRHGPAPALRTSLPQAPVAGGTEGSNPTQQPVAMGNNPAPKGSPVVSASGVQAKVSTGSVDVSVRDSAVSKEKVTGKEVTQNVESTEVSWKQSAKTQQQQKQMSSNSTEEERRRSVAPGGKDSVQVGESRQAVSARNSNVSKGKAEEGNAVRETKGAPLSEKQSATIQQQPLQASSNSAEEIQSVAALRKHSDKPSAPKRGRPLTVKNPDSTGAKVKSGNAGQSTDSAGESTE</sequence>
<keyword evidence="7 10" id="KW-0472">Membrane</keyword>
<proteinExistence type="inferred from homology"/>
<organism evidence="13 14">
    <name type="scientific">Anaplasma platys</name>
    <dbReference type="NCBI Taxonomy" id="949"/>
    <lineage>
        <taxon>Bacteria</taxon>
        <taxon>Pseudomonadati</taxon>
        <taxon>Pseudomonadota</taxon>
        <taxon>Alphaproteobacteria</taxon>
        <taxon>Rickettsiales</taxon>
        <taxon>Anaplasmataceae</taxon>
        <taxon>Anaplasma</taxon>
    </lineage>
</organism>
<dbReference type="Proteomes" id="UP000500930">
    <property type="component" value="Chromosome"/>
</dbReference>
<evidence type="ECO:0000259" key="11">
    <source>
        <dbReference type="PROSITE" id="PS50893"/>
    </source>
</evidence>
<dbReference type="Gene3D" id="3.40.50.300">
    <property type="entry name" value="P-loop containing nucleotide triphosphate hydrolases"/>
    <property type="match status" value="1"/>
</dbReference>
<gene>
    <name evidence="13" type="primary">btuD</name>
    <name evidence="13" type="ORF">ANPL_01100</name>
</gene>
<dbReference type="InterPro" id="IPR027417">
    <property type="entry name" value="P-loop_NTPase"/>
</dbReference>
<dbReference type="PROSITE" id="PS00211">
    <property type="entry name" value="ABC_TRANSPORTER_1"/>
    <property type="match status" value="1"/>
</dbReference>
<evidence type="ECO:0000256" key="7">
    <source>
        <dbReference type="ARBA" id="ARBA00023136"/>
    </source>
</evidence>
<feature type="compositionally biased region" description="Polar residues" evidence="9">
    <location>
        <begin position="705"/>
        <end position="720"/>
    </location>
</feature>
<keyword evidence="14" id="KW-1185">Reference proteome</keyword>
<evidence type="ECO:0000256" key="4">
    <source>
        <dbReference type="ARBA" id="ARBA00022741"/>
    </source>
</evidence>
<evidence type="ECO:0000313" key="13">
    <source>
        <dbReference type="EMBL" id="QJC27331.1"/>
    </source>
</evidence>
<dbReference type="KEGG" id="aplt:ANPL_01100"/>
<reference evidence="13 14" key="1">
    <citation type="journal article" date="2020" name="Pathogens">
        <title>First Whole Genome Sequence of Anaplasma platys, an Obligate Intracellular Rickettsial Pathogen of Dogs.</title>
        <authorList>
            <person name="Llanes A."/>
            <person name="Rajeev S."/>
        </authorList>
    </citation>
    <scope>NUCLEOTIDE SEQUENCE [LARGE SCALE GENOMIC DNA]</scope>
    <source>
        <strain evidence="13 14">S3</strain>
    </source>
</reference>
<keyword evidence="3 10" id="KW-0812">Transmembrane</keyword>
<evidence type="ECO:0000256" key="10">
    <source>
        <dbReference type="SAM" id="Phobius"/>
    </source>
</evidence>
<dbReference type="InterPro" id="IPR003439">
    <property type="entry name" value="ABC_transporter-like_ATP-bd"/>
</dbReference>
<dbReference type="SUPFAM" id="SSF90123">
    <property type="entry name" value="ABC transporter transmembrane region"/>
    <property type="match status" value="1"/>
</dbReference>
<feature type="compositionally biased region" description="Low complexity" evidence="9">
    <location>
        <begin position="668"/>
        <end position="686"/>
    </location>
</feature>
<evidence type="ECO:0000256" key="5">
    <source>
        <dbReference type="ARBA" id="ARBA00022840"/>
    </source>
</evidence>
<dbReference type="GO" id="GO:0005886">
    <property type="term" value="C:plasma membrane"/>
    <property type="evidence" value="ECO:0007669"/>
    <property type="project" value="UniProtKB-SubCell"/>
</dbReference>
<accession>A0A858PXL5</accession>
<evidence type="ECO:0000256" key="3">
    <source>
        <dbReference type="ARBA" id="ARBA00022692"/>
    </source>
</evidence>
<evidence type="ECO:0000313" key="14">
    <source>
        <dbReference type="Proteomes" id="UP000500930"/>
    </source>
</evidence>
<name>A0A858PXL5_9RICK</name>
<feature type="region of interest" description="Disordered" evidence="9">
    <location>
        <begin position="563"/>
        <end position="812"/>
    </location>
</feature>
<dbReference type="EMBL" id="CP046391">
    <property type="protein sequence ID" value="QJC27331.1"/>
    <property type="molecule type" value="Genomic_DNA"/>
</dbReference>
<evidence type="ECO:0000259" key="12">
    <source>
        <dbReference type="PROSITE" id="PS50929"/>
    </source>
</evidence>
<dbReference type="GO" id="GO:0030256">
    <property type="term" value="C:type I protein secretion system complex"/>
    <property type="evidence" value="ECO:0007669"/>
    <property type="project" value="InterPro"/>
</dbReference>
<dbReference type="AlphaFoldDB" id="A0A858PXL5"/>